<dbReference type="PANTHER" id="PTHR12131">
    <property type="entry name" value="ATP-DEPENDENT RNA AND DNA HELICASE"/>
    <property type="match status" value="1"/>
</dbReference>
<dbReference type="Pfam" id="PF13234">
    <property type="entry name" value="MTR4_beta-barrel"/>
    <property type="match status" value="1"/>
</dbReference>
<dbReference type="CDD" id="cd18795">
    <property type="entry name" value="SF2_C_Ski2"/>
    <property type="match status" value="1"/>
</dbReference>
<dbReference type="GO" id="GO:0003723">
    <property type="term" value="F:RNA binding"/>
    <property type="evidence" value="ECO:0007669"/>
    <property type="project" value="InterPro"/>
</dbReference>
<feature type="region of interest" description="Disordered" evidence="8">
    <location>
        <begin position="619"/>
        <end position="644"/>
    </location>
</feature>
<keyword evidence="12" id="KW-1185">Reference proteome</keyword>
<dbReference type="PROSITE" id="PS51192">
    <property type="entry name" value="HELICASE_ATP_BIND_1"/>
    <property type="match status" value="1"/>
</dbReference>
<dbReference type="SMART" id="SM00487">
    <property type="entry name" value="DEXDc"/>
    <property type="match status" value="1"/>
</dbReference>
<dbReference type="PIRSF" id="PIRSF005198">
    <property type="entry name" value="Antiviral_helicase_SKI2"/>
    <property type="match status" value="1"/>
</dbReference>
<organism evidence="11 12">
    <name type="scientific">Symbiochloris irregularis</name>
    <dbReference type="NCBI Taxonomy" id="706552"/>
    <lineage>
        <taxon>Eukaryota</taxon>
        <taxon>Viridiplantae</taxon>
        <taxon>Chlorophyta</taxon>
        <taxon>core chlorophytes</taxon>
        <taxon>Trebouxiophyceae</taxon>
        <taxon>Trebouxiales</taxon>
        <taxon>Trebouxiaceae</taxon>
        <taxon>Symbiochloris</taxon>
    </lineage>
</organism>
<evidence type="ECO:0000256" key="6">
    <source>
        <dbReference type="ARBA" id="ARBA00023242"/>
    </source>
</evidence>
<feature type="compositionally biased region" description="Basic and acidic residues" evidence="8">
    <location>
        <begin position="305"/>
        <end position="317"/>
    </location>
</feature>
<protein>
    <recommendedName>
        <fullName evidence="13">Antiviral helicase</fullName>
    </recommendedName>
</protein>
<evidence type="ECO:0000256" key="2">
    <source>
        <dbReference type="ARBA" id="ARBA00022741"/>
    </source>
</evidence>
<dbReference type="Proteomes" id="UP001465755">
    <property type="component" value="Unassembled WGS sequence"/>
</dbReference>
<evidence type="ECO:0000313" key="12">
    <source>
        <dbReference type="Proteomes" id="UP001465755"/>
    </source>
</evidence>
<evidence type="ECO:0000256" key="5">
    <source>
        <dbReference type="ARBA" id="ARBA00022840"/>
    </source>
</evidence>
<gene>
    <name evidence="11" type="ORF">WJX73_001880</name>
</gene>
<dbReference type="GO" id="GO:0005524">
    <property type="term" value="F:ATP binding"/>
    <property type="evidence" value="ECO:0007669"/>
    <property type="project" value="UniProtKB-KW"/>
</dbReference>
<reference evidence="11 12" key="1">
    <citation type="journal article" date="2024" name="Nat. Commun.">
        <title>Phylogenomics reveals the evolutionary origins of lichenization in chlorophyte algae.</title>
        <authorList>
            <person name="Puginier C."/>
            <person name="Libourel C."/>
            <person name="Otte J."/>
            <person name="Skaloud P."/>
            <person name="Haon M."/>
            <person name="Grisel S."/>
            <person name="Petersen M."/>
            <person name="Berrin J.G."/>
            <person name="Delaux P.M."/>
            <person name="Dal Grande F."/>
            <person name="Keller J."/>
        </authorList>
    </citation>
    <scope>NUCLEOTIDE SEQUENCE [LARGE SCALE GENOMIC DNA]</scope>
    <source>
        <strain evidence="11 12">SAG 2036</strain>
    </source>
</reference>
<dbReference type="EMBL" id="JALJOQ010000063">
    <property type="protein sequence ID" value="KAK9803050.1"/>
    <property type="molecule type" value="Genomic_DNA"/>
</dbReference>
<comment type="caution">
    <text evidence="11">The sequence shown here is derived from an EMBL/GenBank/DDBJ whole genome shotgun (WGS) entry which is preliminary data.</text>
</comment>
<evidence type="ECO:0000256" key="3">
    <source>
        <dbReference type="ARBA" id="ARBA00022801"/>
    </source>
</evidence>
<dbReference type="Gene3D" id="2.40.30.300">
    <property type="match status" value="1"/>
</dbReference>
<dbReference type="InterPro" id="IPR027417">
    <property type="entry name" value="P-loop_NTPase"/>
</dbReference>
<dbReference type="GO" id="GO:0016787">
    <property type="term" value="F:hydrolase activity"/>
    <property type="evidence" value="ECO:0007669"/>
    <property type="project" value="UniProtKB-KW"/>
</dbReference>
<evidence type="ECO:0000256" key="7">
    <source>
        <dbReference type="ARBA" id="ARBA00061045"/>
    </source>
</evidence>
<evidence type="ECO:0008006" key="13">
    <source>
        <dbReference type="Google" id="ProtNLM"/>
    </source>
</evidence>
<keyword evidence="4" id="KW-0347">Helicase</keyword>
<dbReference type="Pfam" id="PF21408">
    <property type="entry name" value="MTR4-like_stalk"/>
    <property type="match status" value="1"/>
</dbReference>
<dbReference type="Gene3D" id="3.40.50.300">
    <property type="entry name" value="P-loop containing nucleotide triphosphate hydrolases"/>
    <property type="match status" value="2"/>
</dbReference>
<dbReference type="FunFam" id="3.40.50.300:FF:000141">
    <property type="entry name" value="ATP-dependent RNA helicase DOB1"/>
    <property type="match status" value="1"/>
</dbReference>
<feature type="region of interest" description="Disordered" evidence="8">
    <location>
        <begin position="1"/>
        <end position="27"/>
    </location>
</feature>
<dbReference type="GO" id="GO:0006401">
    <property type="term" value="P:RNA catabolic process"/>
    <property type="evidence" value="ECO:0007669"/>
    <property type="project" value="InterPro"/>
</dbReference>
<evidence type="ECO:0000313" key="11">
    <source>
        <dbReference type="EMBL" id="KAK9803050.1"/>
    </source>
</evidence>
<name>A0AAW1NYE8_9CHLO</name>
<dbReference type="InterPro" id="IPR025696">
    <property type="entry name" value="Beta-barrel_MTR4"/>
</dbReference>
<dbReference type="GO" id="GO:0005634">
    <property type="term" value="C:nucleus"/>
    <property type="evidence" value="ECO:0007669"/>
    <property type="project" value="UniProtKB-SubCell"/>
</dbReference>
<dbReference type="Pfam" id="PF00270">
    <property type="entry name" value="DEAD"/>
    <property type="match status" value="1"/>
</dbReference>
<keyword evidence="6" id="KW-0539">Nucleus</keyword>
<comment type="subcellular location">
    <subcellularLocation>
        <location evidence="1">Nucleus</location>
    </subcellularLocation>
</comment>
<dbReference type="InterPro" id="IPR016438">
    <property type="entry name" value="SKI2-like"/>
</dbReference>
<keyword evidence="3" id="KW-0378">Hydrolase</keyword>
<evidence type="ECO:0000259" key="10">
    <source>
        <dbReference type="PROSITE" id="PS51194"/>
    </source>
</evidence>
<dbReference type="InterPro" id="IPR048392">
    <property type="entry name" value="MTR4-like_stalk"/>
</dbReference>
<dbReference type="PANTHER" id="PTHR12131:SF25">
    <property type="entry name" value="DEXH-BOX ATP-DEPENDENT RNA HELICASE DEXH9"/>
    <property type="match status" value="1"/>
</dbReference>
<dbReference type="InterPro" id="IPR050699">
    <property type="entry name" value="RNA-DNA_Helicase"/>
</dbReference>
<feature type="domain" description="Helicase ATP-binding" evidence="9">
    <location>
        <begin position="87"/>
        <end position="243"/>
    </location>
</feature>
<evidence type="ECO:0000259" key="9">
    <source>
        <dbReference type="PROSITE" id="PS51192"/>
    </source>
</evidence>
<dbReference type="PROSITE" id="PS51194">
    <property type="entry name" value="HELICASE_CTER"/>
    <property type="match status" value="1"/>
</dbReference>
<comment type="similarity">
    <text evidence="7">Belongs to the DExH box helicase family. SKI2 subfamily.</text>
</comment>
<dbReference type="AlphaFoldDB" id="A0AAW1NYE8"/>
<keyword evidence="5" id="KW-0067">ATP-binding</keyword>
<accession>A0AAW1NYE8</accession>
<dbReference type="SUPFAM" id="SSF52540">
    <property type="entry name" value="P-loop containing nucleoside triphosphate hydrolases"/>
    <property type="match status" value="1"/>
</dbReference>
<dbReference type="GO" id="GO:0003724">
    <property type="term" value="F:RNA helicase activity"/>
    <property type="evidence" value="ECO:0007669"/>
    <property type="project" value="InterPro"/>
</dbReference>
<dbReference type="SMART" id="SM01142">
    <property type="entry name" value="DSHCT"/>
    <property type="match status" value="1"/>
</dbReference>
<evidence type="ECO:0000256" key="8">
    <source>
        <dbReference type="SAM" id="MobiDB-lite"/>
    </source>
</evidence>
<dbReference type="Pfam" id="PF00271">
    <property type="entry name" value="Helicase_C"/>
    <property type="match status" value="1"/>
</dbReference>
<evidence type="ECO:0000256" key="4">
    <source>
        <dbReference type="ARBA" id="ARBA00022806"/>
    </source>
</evidence>
<keyword evidence="2" id="KW-0547">Nucleotide-binding</keyword>
<dbReference type="InterPro" id="IPR001650">
    <property type="entry name" value="Helicase_C-like"/>
</dbReference>
<feature type="domain" description="Helicase C-terminal" evidence="10">
    <location>
        <begin position="320"/>
        <end position="518"/>
    </location>
</feature>
<proteinExistence type="inferred from homology"/>
<dbReference type="Gene3D" id="1.10.3380.30">
    <property type="match status" value="1"/>
</dbReference>
<dbReference type="Pfam" id="PF08148">
    <property type="entry name" value="DSHCT"/>
    <property type="match status" value="1"/>
</dbReference>
<feature type="region of interest" description="Disordered" evidence="8">
    <location>
        <begin position="293"/>
        <end position="317"/>
    </location>
</feature>
<dbReference type="InterPro" id="IPR011545">
    <property type="entry name" value="DEAD/DEAH_box_helicase_dom"/>
</dbReference>
<evidence type="ECO:0000256" key="1">
    <source>
        <dbReference type="ARBA" id="ARBA00004123"/>
    </source>
</evidence>
<dbReference type="GO" id="GO:0000460">
    <property type="term" value="P:maturation of 5.8S rRNA"/>
    <property type="evidence" value="ECO:0007669"/>
    <property type="project" value="TreeGrafter"/>
</dbReference>
<dbReference type="SMART" id="SM00490">
    <property type="entry name" value="HELICc"/>
    <property type="match status" value="1"/>
</dbReference>
<feature type="region of interest" description="Disordered" evidence="8">
    <location>
        <begin position="52"/>
        <end position="72"/>
    </location>
</feature>
<sequence length="1026" mass="113335">MAARHKRKHDPQNDSGSKASPKVAKTVPIVPASQVNLIEAEGKSCTHEVAWPPGAAGSCSSRPPPRKEGESARQYSFALDPFQQTAVNCLEAGQSVLVAAHTSAGKTAVAEYAFAMGLRDKQRVIYTSPLKALSNQKYREFYEDFRDVGLMTGDVTINPHASCLVMTTEILRSMLMRGSDVIREAAWIIFDEVHYLRDKERGVVWEQSIILTPKTARFVFLSATIPNAREFAQWIALIHGSPCHVVYTDFRPTPLQHYIFPSGADGMHMVVDERGVFRDDNFTKAVAAVEEGGSGGGAANGSRNKRAEGQTREEREQGSDIFKIVKMIMERGYDPVIVFSFSKKECEALALQMATLDLNTDDEKGIVDSVFTSALECLGERDRKLPQIQHLMPMLKRGIGVHHSGLLPILKEVVEILFQEGLIKALIATETFSTGLNMPAKTVVFTHARKFDGGGFRWITPGEYIQMSGRAGRRGIDAKGIVILMLDAKMEPPIARHMVQGAADPLHSEFHLTYSMLLALARSETDVDASTLLQRSFRQFQAQRALPEMENKISQLKAQQDAFEIEEEASLQHLQLLLQSAIELRAQMRVHLTSPIHALPFLQIGRLVRVLNTPDSSPGLPGTLGWQQTQDDSAAGGTQAESSASTVQLHDDAPWAAVVNFQRRPDRNGKMADTEGYVVEVLINCREGTTPGKGPRRRPHFISAAEDGVPLVTTISLADIAAFSAYRIHLPSDLRPSAKRSSGIQAVAEVERRSKQVLLLDPEKDMRIDSSSFRKLQRKLESKEEDIDSHPLAHAKDLSQRMSQLVTKQAMTARIKALQREVKAAQGTVLGSELKCRMRVLQRLGYIDEGGTVSLKGQVAAEIQSADELVLCEMVFKGALQGLPADAITALLSCLVWSEKSDGAGLISRDLMQHRETLLEAARRVAQVCEDAGLPMDPEEYAQAFRPELMEAMAAWCQGTHFAEVLKIADRFFEGAIVRAVRRVEELLRQLVSGARVIGNTEMAQQFEACSEKIKRDIIFAASLYL</sequence>
<dbReference type="InterPro" id="IPR014001">
    <property type="entry name" value="Helicase_ATP-bd"/>
</dbReference>
<dbReference type="InterPro" id="IPR012961">
    <property type="entry name" value="Ski2/MTR4_C"/>
</dbReference>
<dbReference type="FunFam" id="3.40.50.300:FF:000083">
    <property type="entry name" value="ATP-dependent RNA helicase DOB1"/>
    <property type="match status" value="1"/>
</dbReference>